<sequence>MANRPYSTIQPIGDLPSSEVRRSIFLQSTIHRLENKIGAIEQNLTKLNETISTMDAHVKASFAPGDYHKSLIRITARKLLVDPKRTNLDIAAEALKHLEDNAALYHIDYIYKNPVFREIIVTGENKVLRVTYCVEEDWRRITPEKFMEGALGEAVGPAYTLRWSLFRHYIRETREILDPVKRKALGLPAKKDTDTKGENFFQGNAQWLRWIVYDEDPPPK</sequence>
<dbReference type="HOGENOM" id="CLU_1256739_0_0_1"/>
<accession>A0A0C9VHD5</accession>
<evidence type="ECO:0000313" key="1">
    <source>
        <dbReference type="EMBL" id="KIJ46626.1"/>
    </source>
</evidence>
<dbReference type="Proteomes" id="UP000054279">
    <property type="component" value="Unassembled WGS sequence"/>
</dbReference>
<gene>
    <name evidence="1" type="ORF">M422DRAFT_249780</name>
</gene>
<reference evidence="1 2" key="1">
    <citation type="submission" date="2014-06" db="EMBL/GenBank/DDBJ databases">
        <title>Evolutionary Origins and Diversification of the Mycorrhizal Mutualists.</title>
        <authorList>
            <consortium name="DOE Joint Genome Institute"/>
            <consortium name="Mycorrhizal Genomics Consortium"/>
            <person name="Kohler A."/>
            <person name="Kuo A."/>
            <person name="Nagy L.G."/>
            <person name="Floudas D."/>
            <person name="Copeland A."/>
            <person name="Barry K.W."/>
            <person name="Cichocki N."/>
            <person name="Veneault-Fourrey C."/>
            <person name="LaButti K."/>
            <person name="Lindquist E.A."/>
            <person name="Lipzen A."/>
            <person name="Lundell T."/>
            <person name="Morin E."/>
            <person name="Murat C."/>
            <person name="Riley R."/>
            <person name="Ohm R."/>
            <person name="Sun H."/>
            <person name="Tunlid A."/>
            <person name="Henrissat B."/>
            <person name="Grigoriev I.V."/>
            <person name="Hibbett D.S."/>
            <person name="Martin F."/>
        </authorList>
    </citation>
    <scope>NUCLEOTIDE SEQUENCE [LARGE SCALE GENOMIC DNA]</scope>
    <source>
        <strain evidence="1 2">SS14</strain>
    </source>
</reference>
<proteinExistence type="predicted"/>
<evidence type="ECO:0000313" key="2">
    <source>
        <dbReference type="Proteomes" id="UP000054279"/>
    </source>
</evidence>
<name>A0A0C9VHD5_SPHS4</name>
<protein>
    <submittedName>
        <fullName evidence="1">Unplaced genomic scaffold SPHSTscaffold_31, whole genome shotgun sequence</fullName>
    </submittedName>
</protein>
<dbReference type="AlphaFoldDB" id="A0A0C9VHD5"/>
<dbReference type="EMBL" id="KN837106">
    <property type="protein sequence ID" value="KIJ46626.1"/>
    <property type="molecule type" value="Genomic_DNA"/>
</dbReference>
<keyword evidence="2" id="KW-1185">Reference proteome</keyword>
<organism evidence="1 2">
    <name type="scientific">Sphaerobolus stellatus (strain SS14)</name>
    <dbReference type="NCBI Taxonomy" id="990650"/>
    <lineage>
        <taxon>Eukaryota</taxon>
        <taxon>Fungi</taxon>
        <taxon>Dikarya</taxon>
        <taxon>Basidiomycota</taxon>
        <taxon>Agaricomycotina</taxon>
        <taxon>Agaricomycetes</taxon>
        <taxon>Phallomycetidae</taxon>
        <taxon>Geastrales</taxon>
        <taxon>Sphaerobolaceae</taxon>
        <taxon>Sphaerobolus</taxon>
    </lineage>
</organism>